<evidence type="ECO:0000256" key="2">
    <source>
        <dbReference type="ARBA" id="ARBA00009993"/>
    </source>
</evidence>
<dbReference type="Gene3D" id="3.30.710.10">
    <property type="entry name" value="Potassium Channel Kv1.1, Chain A"/>
    <property type="match status" value="1"/>
</dbReference>
<dbReference type="EMBL" id="JAUIZM010000001">
    <property type="protein sequence ID" value="KAK1402417.1"/>
    <property type="molecule type" value="Genomic_DNA"/>
</dbReference>
<feature type="compositionally biased region" description="Basic and acidic residues" evidence="3">
    <location>
        <begin position="100"/>
        <end position="109"/>
    </location>
</feature>
<evidence type="ECO:0000313" key="5">
    <source>
        <dbReference type="EMBL" id="KAK1402417.1"/>
    </source>
</evidence>
<feature type="domain" description="SKP1 component POZ" evidence="4">
    <location>
        <begin position="7"/>
        <end position="65"/>
    </location>
</feature>
<dbReference type="Pfam" id="PF03931">
    <property type="entry name" value="Skp1_POZ"/>
    <property type="match status" value="1"/>
</dbReference>
<dbReference type="GO" id="GO:0009867">
    <property type="term" value="P:jasmonic acid mediated signaling pathway"/>
    <property type="evidence" value="ECO:0007669"/>
    <property type="project" value="UniProtKB-ARBA"/>
</dbReference>
<accession>A0AAD8JH94</accession>
<dbReference type="Proteomes" id="UP001237642">
    <property type="component" value="Unassembled WGS sequence"/>
</dbReference>
<organism evidence="5 6">
    <name type="scientific">Heracleum sosnowskyi</name>
    <dbReference type="NCBI Taxonomy" id="360622"/>
    <lineage>
        <taxon>Eukaryota</taxon>
        <taxon>Viridiplantae</taxon>
        <taxon>Streptophyta</taxon>
        <taxon>Embryophyta</taxon>
        <taxon>Tracheophyta</taxon>
        <taxon>Spermatophyta</taxon>
        <taxon>Magnoliopsida</taxon>
        <taxon>eudicotyledons</taxon>
        <taxon>Gunneridae</taxon>
        <taxon>Pentapetalae</taxon>
        <taxon>asterids</taxon>
        <taxon>campanulids</taxon>
        <taxon>Apiales</taxon>
        <taxon>Apiaceae</taxon>
        <taxon>Apioideae</taxon>
        <taxon>apioid superclade</taxon>
        <taxon>Tordylieae</taxon>
        <taxon>Tordyliinae</taxon>
        <taxon>Heracleum</taxon>
    </lineage>
</organism>
<feature type="compositionally biased region" description="Basic and acidic residues" evidence="3">
    <location>
        <begin position="148"/>
        <end position="181"/>
    </location>
</feature>
<feature type="region of interest" description="Disordered" evidence="3">
    <location>
        <begin position="100"/>
        <end position="194"/>
    </location>
</feature>
<gene>
    <name evidence="5" type="ORF">POM88_002022</name>
</gene>
<dbReference type="InterPro" id="IPR016073">
    <property type="entry name" value="Skp1_comp_POZ"/>
</dbReference>
<protein>
    <recommendedName>
        <fullName evidence="4">SKP1 component POZ domain-containing protein</fullName>
    </recommendedName>
</protein>
<reference evidence="5" key="1">
    <citation type="submission" date="2023-02" db="EMBL/GenBank/DDBJ databases">
        <title>Genome of toxic invasive species Heracleum sosnowskyi carries increased number of genes despite the absence of recent whole-genome duplications.</title>
        <authorList>
            <person name="Schelkunov M."/>
            <person name="Shtratnikova V."/>
            <person name="Makarenko M."/>
            <person name="Klepikova A."/>
            <person name="Omelchenko D."/>
            <person name="Novikova G."/>
            <person name="Obukhova E."/>
            <person name="Bogdanov V."/>
            <person name="Penin A."/>
            <person name="Logacheva M."/>
        </authorList>
    </citation>
    <scope>NUCLEOTIDE SEQUENCE</scope>
    <source>
        <strain evidence="5">Hsosn_3</strain>
        <tissue evidence="5">Leaf</tissue>
    </source>
</reference>
<dbReference type="InterPro" id="IPR011333">
    <property type="entry name" value="SKP1/BTB/POZ_sf"/>
</dbReference>
<evidence type="ECO:0000259" key="4">
    <source>
        <dbReference type="Pfam" id="PF03931"/>
    </source>
</evidence>
<proteinExistence type="inferred from homology"/>
<feature type="compositionally biased region" description="Basic and acidic residues" evidence="3">
    <location>
        <begin position="117"/>
        <end position="132"/>
    </location>
</feature>
<dbReference type="SUPFAM" id="SSF54695">
    <property type="entry name" value="POZ domain"/>
    <property type="match status" value="1"/>
</dbReference>
<dbReference type="InterPro" id="IPR001232">
    <property type="entry name" value="SKP1-like"/>
</dbReference>
<feature type="region of interest" description="Disordered" evidence="3">
    <location>
        <begin position="224"/>
        <end position="250"/>
    </location>
</feature>
<dbReference type="AlphaFoldDB" id="A0AAD8JH94"/>
<sequence>MSNEARMVVLQSADGYSFAVEEYVAMEFGILKNLIKNNKTDDNAVYPLPGVSRETLSIIIDYFKIFHVLSNVASNSHQELGHHSLNAALALACNNETVEASEKETEASDKQTVPGASDKEAVSGIEASDKETVPGASAKEAVSGIEASYKETVPEAGDKEVVPGASDKEAEAGIEASDKETVAGVEGRTTKPDTEGFGALLEIKLDKKRKAVFLVKLKEEESLQDETSSGKKALLNVKPSDEQEVVSETESSCTIKFLTEEIKET</sequence>
<dbReference type="GO" id="GO:0006511">
    <property type="term" value="P:ubiquitin-dependent protein catabolic process"/>
    <property type="evidence" value="ECO:0007669"/>
    <property type="project" value="InterPro"/>
</dbReference>
<comment type="similarity">
    <text evidence="2">Belongs to the SKP1 family.</text>
</comment>
<reference evidence="5" key="2">
    <citation type="submission" date="2023-05" db="EMBL/GenBank/DDBJ databases">
        <authorList>
            <person name="Schelkunov M.I."/>
        </authorList>
    </citation>
    <scope>NUCLEOTIDE SEQUENCE</scope>
    <source>
        <strain evidence="5">Hsosn_3</strain>
        <tissue evidence="5">Leaf</tissue>
    </source>
</reference>
<comment type="pathway">
    <text evidence="1">Protein modification; protein ubiquitination.</text>
</comment>
<evidence type="ECO:0000256" key="1">
    <source>
        <dbReference type="ARBA" id="ARBA00004906"/>
    </source>
</evidence>
<evidence type="ECO:0000256" key="3">
    <source>
        <dbReference type="SAM" id="MobiDB-lite"/>
    </source>
</evidence>
<keyword evidence="6" id="KW-1185">Reference proteome</keyword>
<comment type="caution">
    <text evidence="5">The sequence shown here is derived from an EMBL/GenBank/DDBJ whole genome shotgun (WGS) entry which is preliminary data.</text>
</comment>
<dbReference type="SMART" id="SM00512">
    <property type="entry name" value="Skp1"/>
    <property type="match status" value="1"/>
</dbReference>
<name>A0AAD8JH94_9APIA</name>
<evidence type="ECO:0000313" key="6">
    <source>
        <dbReference type="Proteomes" id="UP001237642"/>
    </source>
</evidence>